<comment type="similarity">
    <text evidence="2">Belongs to the ABC transporter superfamily.</text>
</comment>
<dbReference type="InterPro" id="IPR013563">
    <property type="entry name" value="Oligopep_ABC_C"/>
</dbReference>
<feature type="domain" description="ABC transporter" evidence="8">
    <location>
        <begin position="6"/>
        <end position="256"/>
    </location>
</feature>
<gene>
    <name evidence="9" type="ORF">RGQ15_21015</name>
</gene>
<dbReference type="PANTHER" id="PTHR43297:SF2">
    <property type="entry name" value="DIPEPTIDE TRANSPORT ATP-BINDING PROTEIN DPPD"/>
    <property type="match status" value="1"/>
</dbReference>
<evidence type="ECO:0000256" key="4">
    <source>
        <dbReference type="ARBA" id="ARBA00022475"/>
    </source>
</evidence>
<dbReference type="InterPro" id="IPR017871">
    <property type="entry name" value="ABC_transporter-like_CS"/>
</dbReference>
<evidence type="ECO:0000256" key="1">
    <source>
        <dbReference type="ARBA" id="ARBA00004417"/>
    </source>
</evidence>
<dbReference type="SUPFAM" id="SSF52540">
    <property type="entry name" value="P-loop containing nucleoside triphosphate hydrolases"/>
    <property type="match status" value="2"/>
</dbReference>
<dbReference type="InterPro" id="IPR003439">
    <property type="entry name" value="ABC_transporter-like_ATP-bd"/>
</dbReference>
<evidence type="ECO:0000256" key="3">
    <source>
        <dbReference type="ARBA" id="ARBA00022448"/>
    </source>
</evidence>
<dbReference type="RefSeq" id="WP_311162832.1">
    <property type="nucleotide sequence ID" value="NZ_JAVQLW010000005.1"/>
</dbReference>
<evidence type="ECO:0000259" key="8">
    <source>
        <dbReference type="PROSITE" id="PS50893"/>
    </source>
</evidence>
<feature type="domain" description="ABC transporter" evidence="8">
    <location>
        <begin position="273"/>
        <end position="512"/>
    </location>
</feature>
<keyword evidence="4" id="KW-1003">Cell membrane</keyword>
<keyword evidence="5" id="KW-0547">Nucleotide-binding</keyword>
<dbReference type="PROSITE" id="PS50893">
    <property type="entry name" value="ABC_TRANSPORTER_2"/>
    <property type="match status" value="2"/>
</dbReference>
<keyword evidence="3" id="KW-0813">Transport</keyword>
<dbReference type="Gene3D" id="3.40.50.300">
    <property type="entry name" value="P-loop containing nucleotide triphosphate hydrolases"/>
    <property type="match status" value="2"/>
</dbReference>
<comment type="subcellular location">
    <subcellularLocation>
        <location evidence="1">Cell inner membrane</location>
        <topology evidence="1">Peripheral membrane protein</topology>
    </subcellularLocation>
</comment>
<dbReference type="PROSITE" id="PS00211">
    <property type="entry name" value="ABC_TRANSPORTER_1"/>
    <property type="match status" value="1"/>
</dbReference>
<sequence length="536" mass="57021">MPNDLLRVRGLCIDAPGADGAIRIAHDIDLDLQRGEVLALIGESGAGKSTIGIAALGAGRGGAYFAAGSVLLDGEDVMAGGAARLRAIRGRRVAYVAQSAASAFNPAHRLIDQVTETVISRGLMDRAAARARAIELFRKLGLPSPETFGNKFPHQASGGQLQRAMTAMAICAGPELIVFDEPTTALDVTTQIEVLLSIRQAIRDEGMAAIYISHDLALVAQIADRIMVLRQGKIVETGPTRAIIEAPQQDYTRRLIAVASADLGHREPCPAMLEISHVSASYGRVPVLHNISLSVAKGRTLALVGESGSGKSTLGKVVAGLLQPDAGNVTLADRVLSPGLRKRSRQDLRDIQMVHQNPDLALNPRQTVGASIAQAVAKFQGLAKRDCAQEVARLLEQVNLDPALASRLPHALSGGQKQRICIARALAAKPRLIICDEVTSALDPLVAEGVQSLLRKLQDEAGVSYLFITHDFAAVRAMADEVAVMRDGLVIAHGPTEWVLNAPQDAYTEKLISSVPELRVGWLDEIVSARAEQRPA</sequence>
<keyword evidence="10" id="KW-1185">Reference proteome</keyword>
<name>A0ABU2HYA4_9RHOB</name>
<dbReference type="EMBL" id="JAVQLW010000005">
    <property type="protein sequence ID" value="MDS9470036.1"/>
    <property type="molecule type" value="Genomic_DNA"/>
</dbReference>
<dbReference type="InterPro" id="IPR050388">
    <property type="entry name" value="ABC_Ni/Peptide_Import"/>
</dbReference>
<keyword evidence="6 9" id="KW-0067">ATP-binding</keyword>
<proteinExistence type="inferred from homology"/>
<dbReference type="Pfam" id="PF08352">
    <property type="entry name" value="oligo_HPY"/>
    <property type="match status" value="1"/>
</dbReference>
<keyword evidence="7" id="KW-0472">Membrane</keyword>
<dbReference type="GO" id="GO:0005524">
    <property type="term" value="F:ATP binding"/>
    <property type="evidence" value="ECO:0007669"/>
    <property type="project" value="UniProtKB-KW"/>
</dbReference>
<reference evidence="10" key="1">
    <citation type="submission" date="2023-07" db="EMBL/GenBank/DDBJ databases">
        <title>Paracoccus sp. MBLB3053 whole genome sequence.</title>
        <authorList>
            <person name="Hwang C.Y."/>
            <person name="Cho E.-S."/>
            <person name="Seo M.-J."/>
        </authorList>
    </citation>
    <scope>NUCLEOTIDE SEQUENCE [LARGE SCALE GENOMIC DNA]</scope>
    <source>
        <strain evidence="10">MBLB3053</strain>
    </source>
</reference>
<evidence type="ECO:0000313" key="9">
    <source>
        <dbReference type="EMBL" id="MDS9470036.1"/>
    </source>
</evidence>
<dbReference type="InterPro" id="IPR027417">
    <property type="entry name" value="P-loop_NTPase"/>
</dbReference>
<evidence type="ECO:0000256" key="7">
    <source>
        <dbReference type="ARBA" id="ARBA00023136"/>
    </source>
</evidence>
<dbReference type="CDD" id="cd03257">
    <property type="entry name" value="ABC_NikE_OppD_transporters"/>
    <property type="match status" value="2"/>
</dbReference>
<organism evidence="9 10">
    <name type="scientific">Paracoccus aurantius</name>
    <dbReference type="NCBI Taxonomy" id="3073814"/>
    <lineage>
        <taxon>Bacteria</taxon>
        <taxon>Pseudomonadati</taxon>
        <taxon>Pseudomonadota</taxon>
        <taxon>Alphaproteobacteria</taxon>
        <taxon>Rhodobacterales</taxon>
        <taxon>Paracoccaceae</taxon>
        <taxon>Paracoccus</taxon>
    </lineage>
</organism>
<accession>A0ABU2HYA4</accession>
<dbReference type="Proteomes" id="UP001269144">
    <property type="component" value="Unassembled WGS sequence"/>
</dbReference>
<evidence type="ECO:0000256" key="6">
    <source>
        <dbReference type="ARBA" id="ARBA00022840"/>
    </source>
</evidence>
<evidence type="ECO:0000256" key="5">
    <source>
        <dbReference type="ARBA" id="ARBA00022741"/>
    </source>
</evidence>
<dbReference type="Pfam" id="PF00005">
    <property type="entry name" value="ABC_tran"/>
    <property type="match status" value="2"/>
</dbReference>
<dbReference type="PANTHER" id="PTHR43297">
    <property type="entry name" value="OLIGOPEPTIDE TRANSPORT ATP-BINDING PROTEIN APPD"/>
    <property type="match status" value="1"/>
</dbReference>
<comment type="caution">
    <text evidence="9">The sequence shown here is derived from an EMBL/GenBank/DDBJ whole genome shotgun (WGS) entry which is preliminary data.</text>
</comment>
<evidence type="ECO:0000313" key="10">
    <source>
        <dbReference type="Proteomes" id="UP001269144"/>
    </source>
</evidence>
<dbReference type="InterPro" id="IPR003593">
    <property type="entry name" value="AAA+_ATPase"/>
</dbReference>
<protein>
    <submittedName>
        <fullName evidence="9">ABC transporter ATP-binding protein</fullName>
    </submittedName>
</protein>
<evidence type="ECO:0000256" key="2">
    <source>
        <dbReference type="ARBA" id="ARBA00005417"/>
    </source>
</evidence>
<dbReference type="SMART" id="SM00382">
    <property type="entry name" value="AAA"/>
    <property type="match status" value="2"/>
</dbReference>